<evidence type="ECO:0000313" key="2">
    <source>
        <dbReference type="Proteomes" id="UP000589896"/>
    </source>
</evidence>
<gene>
    <name evidence="1" type="ORF">H0E82_16245</name>
</gene>
<dbReference type="Proteomes" id="UP000589896">
    <property type="component" value="Unassembled WGS sequence"/>
</dbReference>
<evidence type="ECO:0000313" key="1">
    <source>
        <dbReference type="EMBL" id="NYZ64289.1"/>
    </source>
</evidence>
<proteinExistence type="predicted"/>
<keyword evidence="2" id="KW-1185">Reference proteome</keyword>
<accession>A0A7Z0QUJ2</accession>
<protein>
    <submittedName>
        <fullName evidence="1">Uncharacterized protein</fullName>
    </submittedName>
</protein>
<dbReference type="AlphaFoldDB" id="A0A7Z0QUJ2"/>
<organism evidence="1 2">
    <name type="scientific">Luteimonas deserti</name>
    <dbReference type="NCBI Taxonomy" id="2752306"/>
    <lineage>
        <taxon>Bacteria</taxon>
        <taxon>Pseudomonadati</taxon>
        <taxon>Pseudomonadota</taxon>
        <taxon>Gammaproteobacteria</taxon>
        <taxon>Lysobacterales</taxon>
        <taxon>Lysobacteraceae</taxon>
        <taxon>Luteimonas</taxon>
    </lineage>
</organism>
<dbReference type="RefSeq" id="WP_180546482.1">
    <property type="nucleotide sequence ID" value="NZ_JACCJZ010000020.1"/>
</dbReference>
<dbReference type="EMBL" id="JACCJZ010000020">
    <property type="protein sequence ID" value="NYZ64289.1"/>
    <property type="molecule type" value="Genomic_DNA"/>
</dbReference>
<sequence>MARIGKPKKAQKKKFQIKFDNNRFEIVGRSPFGSRATKIAVNQNKAKGHVEDRRHILHYDEVLKPAIERVVGKLFIDHGRSVSAVARIVRRRMEASGIKRLPKNDNKLIERFVTEINSAPDNLVPDRADTNKAIEVVRGYVRKYIKQLSTEAFSDDCRGDNRSRMDAYKKMAGNIFIQDSSGGDITAERNRIHGEIAKMVDGCEAPAQLWCLLHEIMHSVTFDFSPKIVRDNTVKALEWQREMLLVEDGPGEQQLDVLMKII</sequence>
<comment type="caution">
    <text evidence="1">The sequence shown here is derived from an EMBL/GenBank/DDBJ whole genome shotgun (WGS) entry which is preliminary data.</text>
</comment>
<reference evidence="1 2" key="1">
    <citation type="submission" date="2020-07" db="EMBL/GenBank/DDBJ databases">
        <title>isolation of Luteimonas sp. SJ-16.</title>
        <authorList>
            <person name="Huang X.-X."/>
            <person name="Xu L."/>
            <person name="Sun J.-Q."/>
        </authorList>
    </citation>
    <scope>NUCLEOTIDE SEQUENCE [LARGE SCALE GENOMIC DNA]</scope>
    <source>
        <strain evidence="1 2">SJ-16</strain>
    </source>
</reference>
<name>A0A7Z0QUJ2_9GAMM</name>